<protein>
    <submittedName>
        <fullName evidence="2">Uncharacterized protein</fullName>
    </submittedName>
</protein>
<evidence type="ECO:0000256" key="1">
    <source>
        <dbReference type="SAM" id="MobiDB-lite"/>
    </source>
</evidence>
<comment type="caution">
    <text evidence="2">The sequence shown here is derived from an EMBL/GenBank/DDBJ whole genome shotgun (WGS) entry which is preliminary data.</text>
</comment>
<accession>A0AAV4R9W7</accession>
<reference evidence="2 3" key="1">
    <citation type="submission" date="2021-06" db="EMBL/GenBank/DDBJ databases">
        <title>Caerostris extrusa draft genome.</title>
        <authorList>
            <person name="Kono N."/>
            <person name="Arakawa K."/>
        </authorList>
    </citation>
    <scope>NUCLEOTIDE SEQUENCE [LARGE SCALE GENOMIC DNA]</scope>
</reference>
<evidence type="ECO:0000313" key="3">
    <source>
        <dbReference type="Proteomes" id="UP001054945"/>
    </source>
</evidence>
<dbReference type="AlphaFoldDB" id="A0AAV4R9W7"/>
<feature type="region of interest" description="Disordered" evidence="1">
    <location>
        <begin position="1"/>
        <end position="28"/>
    </location>
</feature>
<evidence type="ECO:0000313" key="2">
    <source>
        <dbReference type="EMBL" id="GIY17451.1"/>
    </source>
</evidence>
<dbReference type="EMBL" id="BPLR01007511">
    <property type="protein sequence ID" value="GIY17451.1"/>
    <property type="molecule type" value="Genomic_DNA"/>
</dbReference>
<name>A0AAV4R9W7_CAEEX</name>
<dbReference type="Proteomes" id="UP001054945">
    <property type="component" value="Unassembled WGS sequence"/>
</dbReference>
<sequence length="79" mass="8675">MRKKRVRGKGIPGSYPPSFPSSNRNVGSNDTPITVSIYRPGIIDNTSPVSALIMGRLCLSWHIDVRLDAGDLVSVMFCR</sequence>
<organism evidence="2 3">
    <name type="scientific">Caerostris extrusa</name>
    <name type="common">Bark spider</name>
    <name type="synonym">Caerostris bankana</name>
    <dbReference type="NCBI Taxonomy" id="172846"/>
    <lineage>
        <taxon>Eukaryota</taxon>
        <taxon>Metazoa</taxon>
        <taxon>Ecdysozoa</taxon>
        <taxon>Arthropoda</taxon>
        <taxon>Chelicerata</taxon>
        <taxon>Arachnida</taxon>
        <taxon>Araneae</taxon>
        <taxon>Araneomorphae</taxon>
        <taxon>Entelegynae</taxon>
        <taxon>Araneoidea</taxon>
        <taxon>Araneidae</taxon>
        <taxon>Caerostris</taxon>
    </lineage>
</organism>
<gene>
    <name evidence="2" type="ORF">CEXT_577551</name>
</gene>
<keyword evidence="3" id="KW-1185">Reference proteome</keyword>
<proteinExistence type="predicted"/>